<proteinExistence type="inferred from homology"/>
<dbReference type="InterPro" id="IPR002491">
    <property type="entry name" value="ABC_transptr_periplasmic_BD"/>
</dbReference>
<dbReference type="PRINTS" id="PR01715">
    <property type="entry name" value="FERRIBNDNGPP"/>
</dbReference>
<sequence length="309" mass="34647">MASPENMPAIHHRLSPFIRLPLALLTLTFCLSAKATAANDIASIDWTLAETLVALDQPPTAVAQVNDYHDWVGEPRLPDDVTDLGLRSQPNMERLAKLSPQHVLISPMFSHLAPRLERIAPVETFSLYSPGQDTWTEMLDLTRALGELVERPDAAEALIASTESRLETLRERLPDDSRPLLIVQFMDARHVRVFGENGLFQAVMDRLGLENAWQEETNAWGFSLVGLERLVELDAQLVVVEPYPTGVEEKLRHSALWQHQSSVRDDTLITIPPTWSFGALPSAQRFAELIVPALARSEQSRHIRHHTDS</sequence>
<dbReference type="STRING" id="376427.SAMN04487954_10448"/>
<dbReference type="PANTHER" id="PTHR30532:SF1">
    <property type="entry name" value="IRON(3+)-HYDROXAMATE-BINDING PROTEIN FHUD"/>
    <property type="match status" value="1"/>
</dbReference>
<protein>
    <submittedName>
        <fullName evidence="8">Iron complex transport system substrate-binding protein</fullName>
    </submittedName>
</protein>
<keyword evidence="4" id="KW-0406">Ion transport</keyword>
<dbReference type="CDD" id="cd01146">
    <property type="entry name" value="FhuD"/>
    <property type="match status" value="1"/>
</dbReference>
<dbReference type="PROSITE" id="PS50983">
    <property type="entry name" value="FE_B12_PBP"/>
    <property type="match status" value="1"/>
</dbReference>
<dbReference type="GO" id="GO:0030288">
    <property type="term" value="C:outer membrane-bounded periplasmic space"/>
    <property type="evidence" value="ECO:0007669"/>
    <property type="project" value="TreeGrafter"/>
</dbReference>
<dbReference type="AlphaFoldDB" id="A0A1G8SP53"/>
<evidence type="ECO:0000259" key="7">
    <source>
        <dbReference type="PROSITE" id="PS50983"/>
    </source>
</evidence>
<evidence type="ECO:0000256" key="4">
    <source>
        <dbReference type="ARBA" id="ARBA00022496"/>
    </source>
</evidence>
<dbReference type="SUPFAM" id="SSF53807">
    <property type="entry name" value="Helical backbone' metal receptor"/>
    <property type="match status" value="1"/>
</dbReference>
<evidence type="ECO:0000313" key="8">
    <source>
        <dbReference type="EMBL" id="SDJ30400.1"/>
    </source>
</evidence>
<evidence type="ECO:0000256" key="6">
    <source>
        <dbReference type="SAM" id="SignalP"/>
    </source>
</evidence>
<evidence type="ECO:0000256" key="5">
    <source>
        <dbReference type="ARBA" id="ARBA00022729"/>
    </source>
</evidence>
<comment type="subcellular location">
    <subcellularLocation>
        <location evidence="1">Cell envelope</location>
    </subcellularLocation>
</comment>
<keyword evidence="9" id="KW-1185">Reference proteome</keyword>
<evidence type="ECO:0000256" key="1">
    <source>
        <dbReference type="ARBA" id="ARBA00004196"/>
    </source>
</evidence>
<keyword evidence="3" id="KW-0813">Transport</keyword>
<dbReference type="EMBL" id="FNES01000004">
    <property type="protein sequence ID" value="SDJ30400.1"/>
    <property type="molecule type" value="Genomic_DNA"/>
</dbReference>
<keyword evidence="5 6" id="KW-0732">Signal</keyword>
<keyword evidence="4" id="KW-0408">Iron</keyword>
<dbReference type="Pfam" id="PF01497">
    <property type="entry name" value="Peripla_BP_2"/>
    <property type="match status" value="1"/>
</dbReference>
<gene>
    <name evidence="8" type="ORF">SAMN04487954_10448</name>
</gene>
<reference evidence="8 9" key="1">
    <citation type="submission" date="2016-10" db="EMBL/GenBank/DDBJ databases">
        <authorList>
            <person name="de Groot N.N."/>
        </authorList>
    </citation>
    <scope>NUCLEOTIDE SEQUENCE [LARGE SCALE GENOMIC DNA]</scope>
    <source>
        <strain evidence="8 9">CGMCC 1.6133</strain>
    </source>
</reference>
<feature type="domain" description="Fe/B12 periplasmic-binding" evidence="7">
    <location>
        <begin position="40"/>
        <end position="302"/>
    </location>
</feature>
<keyword evidence="4" id="KW-0410">Iron transport</keyword>
<evidence type="ECO:0000256" key="3">
    <source>
        <dbReference type="ARBA" id="ARBA00022448"/>
    </source>
</evidence>
<dbReference type="PANTHER" id="PTHR30532">
    <property type="entry name" value="IRON III DICITRATE-BINDING PERIPLASMIC PROTEIN"/>
    <property type="match status" value="1"/>
</dbReference>
<comment type="similarity">
    <text evidence="2">Belongs to the bacterial solute-binding protein 8 family.</text>
</comment>
<dbReference type="InterPro" id="IPR051313">
    <property type="entry name" value="Bact_iron-sidero_bind"/>
</dbReference>
<evidence type="ECO:0000313" key="9">
    <source>
        <dbReference type="Proteomes" id="UP000198525"/>
    </source>
</evidence>
<feature type="chain" id="PRO_5011438282" evidence="6">
    <location>
        <begin position="38"/>
        <end position="309"/>
    </location>
</feature>
<name>A0A1G8SP53_9GAMM</name>
<organism evidence="8 9">
    <name type="scientific">Billgrantia gudaonensis</name>
    <dbReference type="NCBI Taxonomy" id="376427"/>
    <lineage>
        <taxon>Bacteria</taxon>
        <taxon>Pseudomonadati</taxon>
        <taxon>Pseudomonadota</taxon>
        <taxon>Gammaproteobacteria</taxon>
        <taxon>Oceanospirillales</taxon>
        <taxon>Halomonadaceae</taxon>
        <taxon>Billgrantia</taxon>
    </lineage>
</organism>
<feature type="signal peptide" evidence="6">
    <location>
        <begin position="1"/>
        <end position="37"/>
    </location>
</feature>
<accession>A0A1G8SP53</accession>
<dbReference type="Proteomes" id="UP000198525">
    <property type="component" value="Unassembled WGS sequence"/>
</dbReference>
<evidence type="ECO:0000256" key="2">
    <source>
        <dbReference type="ARBA" id="ARBA00008814"/>
    </source>
</evidence>
<dbReference type="GO" id="GO:1901678">
    <property type="term" value="P:iron coordination entity transport"/>
    <property type="evidence" value="ECO:0007669"/>
    <property type="project" value="UniProtKB-ARBA"/>
</dbReference>
<dbReference type="Gene3D" id="3.40.50.1980">
    <property type="entry name" value="Nitrogenase molybdenum iron protein domain"/>
    <property type="match status" value="2"/>
</dbReference>